<dbReference type="InterPro" id="IPR014883">
    <property type="entry name" value="VRR_NUC"/>
</dbReference>
<comment type="caution">
    <text evidence="5">The sequence shown here is derived from an EMBL/GenBank/DDBJ whole genome shotgun (WGS) entry which is preliminary data.</text>
</comment>
<sequence length="91" mass="10227">MLEKMIEQKLGEAVKAKRGMCLKQTGIKGIPDRMVLLHDGKIGFVEVKQKGKKPRVLQVFRMKQLELLGFKCFVLDDVEQIGGIIDAIQSS</sequence>
<evidence type="ECO:0000259" key="4">
    <source>
        <dbReference type="SMART" id="SM00990"/>
    </source>
</evidence>
<dbReference type="SMART" id="SM00990">
    <property type="entry name" value="VRR_NUC"/>
    <property type="match status" value="1"/>
</dbReference>
<protein>
    <recommendedName>
        <fullName evidence="4">VRR-NUC domain-containing protein</fullName>
    </recommendedName>
</protein>
<dbReference type="Proteomes" id="UP000015361">
    <property type="component" value="Unassembled WGS sequence"/>
</dbReference>
<dbReference type="EMBL" id="CBLU010000006">
    <property type="protein sequence ID" value="CDG04233.1"/>
    <property type="molecule type" value="Genomic_DNA"/>
</dbReference>
<evidence type="ECO:0000313" key="5">
    <source>
        <dbReference type="EMBL" id="CDG04233.1"/>
    </source>
</evidence>
<proteinExistence type="predicted"/>
<gene>
    <name evidence="5" type="primary">RUMGNA_02346</name>
    <name evidence="5" type="ORF">O9U_10125</name>
</gene>
<dbReference type="GO" id="GO:0003676">
    <property type="term" value="F:nucleic acid binding"/>
    <property type="evidence" value="ECO:0007669"/>
    <property type="project" value="InterPro"/>
</dbReference>
<evidence type="ECO:0000256" key="2">
    <source>
        <dbReference type="ARBA" id="ARBA00022722"/>
    </source>
</evidence>
<dbReference type="RefSeq" id="WP_021722293.1">
    <property type="nucleotide sequence ID" value="NZ_CBLU010000006.1"/>
</dbReference>
<keyword evidence="3" id="KW-0378">Hydrolase</keyword>
<feature type="domain" description="VRR-NUC" evidence="4">
    <location>
        <begin position="1"/>
        <end position="79"/>
    </location>
</feature>
<organism evidence="5 6">
    <name type="scientific">Lactococcus lactis subsp. lactis A12</name>
    <dbReference type="NCBI Taxonomy" id="1137134"/>
    <lineage>
        <taxon>Bacteria</taxon>
        <taxon>Bacillati</taxon>
        <taxon>Bacillota</taxon>
        <taxon>Bacilli</taxon>
        <taxon>Lactobacillales</taxon>
        <taxon>Streptococcaceae</taxon>
        <taxon>Lactococcus</taxon>
    </lineage>
</organism>
<name>S6EXW8_LACLL</name>
<keyword evidence="2" id="KW-0540">Nuclease</keyword>
<dbReference type="Gene3D" id="3.40.1350.10">
    <property type="match status" value="1"/>
</dbReference>
<comment type="cofactor">
    <cofactor evidence="1">
        <name>Mg(2+)</name>
        <dbReference type="ChEBI" id="CHEBI:18420"/>
    </cofactor>
</comment>
<dbReference type="InterPro" id="IPR011856">
    <property type="entry name" value="tRNA_endonuc-like_dom_sf"/>
</dbReference>
<evidence type="ECO:0000256" key="1">
    <source>
        <dbReference type="ARBA" id="ARBA00001946"/>
    </source>
</evidence>
<reference evidence="5 6" key="1">
    <citation type="journal article" date="2013" name="Appl. Environ. Microbiol.">
        <title>The Carbohydrate Metabolism Signature of Lactococcus lactis Strain A12 Reveals Its Sourdough Ecosystem Origin.</title>
        <authorList>
            <person name="Passerini D."/>
            <person name="Coddeville M."/>
            <person name="Le Bourgeois P."/>
            <person name="Loubiere P."/>
            <person name="Ritzenthaler P."/>
            <person name="Fontagne-Faucher C."/>
            <person name="Daveran-Mingot M.L."/>
            <person name="Cocaign-Bousquet M."/>
        </authorList>
    </citation>
    <scope>NUCLEOTIDE SEQUENCE [LARGE SCALE GENOMIC DNA]</scope>
    <source>
        <strain evidence="5 6">A12</strain>
    </source>
</reference>
<evidence type="ECO:0000256" key="3">
    <source>
        <dbReference type="ARBA" id="ARBA00022801"/>
    </source>
</evidence>
<accession>S6EXW8</accession>
<evidence type="ECO:0000313" key="6">
    <source>
        <dbReference type="Proteomes" id="UP000015361"/>
    </source>
</evidence>
<dbReference type="AlphaFoldDB" id="S6EXW8"/>
<dbReference type="GO" id="GO:0004518">
    <property type="term" value="F:nuclease activity"/>
    <property type="evidence" value="ECO:0007669"/>
    <property type="project" value="UniProtKB-KW"/>
</dbReference>
<dbReference type="GO" id="GO:0016788">
    <property type="term" value="F:hydrolase activity, acting on ester bonds"/>
    <property type="evidence" value="ECO:0007669"/>
    <property type="project" value="InterPro"/>
</dbReference>